<keyword evidence="1" id="KW-0378">Hydrolase</keyword>
<sequence>MQLSFHGAASCVTGSCHLLDVDGFRILIDCGLFQGEDELFSSNLKPFGFEPSSISAVILTHAHLDHCGRLPTLVRQGFRGPVYATSPTRYLAEIVLWDAAHLQEERFQGKTGRQKSPSRSSSRYTPYRIADVIDTMGHFGPSAEYEVPVNLAPGIDATFYNAGHILGSASVQITVSRPGRKTRILFSGDLGPGHPALLSPASPPEDSDYVVMETTYGDRLHRSFEESKEELLGVLTETYGRGGKVLIPTFALERAQDLLFFFREWKSEGRLPGRQSYFLDSPMAINVTHIYERFPELLGDRLLAEFQKKKDPFLFPELKFTRTVDESRTIRDTGPRGVILAGSGMVSGGRILYHLAQEMENPRSSLVFVGYQAEGTLGRAILEGRKTVRIQGVMKDVRLALHSINGFSAHADQADLLKWCGSMKIPDRVFLVHGEHRSLSAYREKLSEAGWKHAHVPVLHETVELMEKPVSRSGGRTHR</sequence>
<dbReference type="InterPro" id="IPR022712">
    <property type="entry name" value="Beta_Casp"/>
</dbReference>
<dbReference type="GO" id="GO:0004521">
    <property type="term" value="F:RNA endonuclease activity"/>
    <property type="evidence" value="ECO:0007669"/>
    <property type="project" value="TreeGrafter"/>
</dbReference>
<dbReference type="Pfam" id="PF10996">
    <property type="entry name" value="Beta-Casp"/>
    <property type="match status" value="1"/>
</dbReference>
<dbReference type="OrthoDB" id="9803916at2"/>
<dbReference type="AlphaFoldDB" id="A0A059XTD8"/>
<reference evidence="4 5" key="2">
    <citation type="journal article" date="2015" name="Biomed. Res. Int.">
        <title>Effects of Arsenite Resistance on the Growth and Functional Gene Expression of Leptospirillum ferriphilum and Acidithiobacillus thiooxidans in Pure Culture and Coculture.</title>
        <authorList>
            <person name="Jiang H."/>
            <person name="Liang Y."/>
            <person name="Yin H."/>
            <person name="Xiao Y."/>
            <person name="Guo X."/>
            <person name="Xu Y."/>
            <person name="Hu Q."/>
            <person name="Liu H."/>
            <person name="Liu X."/>
        </authorList>
    </citation>
    <scope>NUCLEOTIDE SEQUENCE [LARGE SCALE GENOMIC DNA]</scope>
    <source>
        <strain evidence="4 5">YSK</strain>
    </source>
</reference>
<dbReference type="CDD" id="cd16295">
    <property type="entry name" value="TTHA0252-CPSF-like_MBL-fold"/>
    <property type="match status" value="1"/>
</dbReference>
<dbReference type="GO" id="GO:0016787">
    <property type="term" value="F:hydrolase activity"/>
    <property type="evidence" value="ECO:0007669"/>
    <property type="project" value="UniProtKB-KW"/>
</dbReference>
<dbReference type="InterPro" id="IPR036866">
    <property type="entry name" value="RibonucZ/Hydroxyglut_hydro"/>
</dbReference>
<dbReference type="SMART" id="SM01027">
    <property type="entry name" value="Beta-Casp"/>
    <property type="match status" value="1"/>
</dbReference>
<gene>
    <name evidence="4" type="ORF">Y981_04480</name>
</gene>
<dbReference type="SMART" id="SM00849">
    <property type="entry name" value="Lactamase_B"/>
    <property type="match status" value="1"/>
</dbReference>
<dbReference type="InterPro" id="IPR050698">
    <property type="entry name" value="MBL"/>
</dbReference>
<dbReference type="Proteomes" id="UP000027059">
    <property type="component" value="Chromosome"/>
</dbReference>
<dbReference type="EMBL" id="CP007243">
    <property type="protein sequence ID" value="AIA30300.1"/>
    <property type="molecule type" value="Genomic_DNA"/>
</dbReference>
<protein>
    <submittedName>
        <fullName evidence="4">Beta-lactamase</fullName>
    </submittedName>
</protein>
<dbReference type="Pfam" id="PF07521">
    <property type="entry name" value="RMMBL"/>
    <property type="match status" value="1"/>
</dbReference>
<dbReference type="PANTHER" id="PTHR11203:SF37">
    <property type="entry name" value="INTEGRATOR COMPLEX SUBUNIT 11"/>
    <property type="match status" value="1"/>
</dbReference>
<dbReference type="InterPro" id="IPR011108">
    <property type="entry name" value="RMMBL"/>
</dbReference>
<dbReference type="Gene3D" id="3.60.15.10">
    <property type="entry name" value="Ribonuclease Z/Hydroxyacylglutathione hydrolase-like"/>
    <property type="match status" value="1"/>
</dbReference>
<dbReference type="SUPFAM" id="SSF56281">
    <property type="entry name" value="Metallo-hydrolase/oxidoreductase"/>
    <property type="match status" value="1"/>
</dbReference>
<dbReference type="Pfam" id="PF00753">
    <property type="entry name" value="Lactamase_B"/>
    <property type="match status" value="1"/>
</dbReference>
<keyword evidence="5" id="KW-1185">Reference proteome</keyword>
<evidence type="ECO:0000313" key="5">
    <source>
        <dbReference type="Proteomes" id="UP000027059"/>
    </source>
</evidence>
<feature type="domain" description="Metallo-beta-lactamase" evidence="2">
    <location>
        <begin position="13"/>
        <end position="243"/>
    </location>
</feature>
<evidence type="ECO:0000313" key="4">
    <source>
        <dbReference type="EMBL" id="AIA30300.1"/>
    </source>
</evidence>
<dbReference type="InterPro" id="IPR001279">
    <property type="entry name" value="Metallo-B-lactamas"/>
</dbReference>
<evidence type="ECO:0000259" key="2">
    <source>
        <dbReference type="SMART" id="SM00849"/>
    </source>
</evidence>
<dbReference type="PANTHER" id="PTHR11203">
    <property type="entry name" value="CLEAVAGE AND POLYADENYLATION SPECIFICITY FACTOR FAMILY MEMBER"/>
    <property type="match status" value="1"/>
</dbReference>
<accession>A0A059XTD8</accession>
<reference evidence="5" key="1">
    <citation type="submission" date="2014-02" db="EMBL/GenBank/DDBJ databases">
        <title>Complete genome sequence and comparative genomic analysis of the nitrogen-fixing bacterium Leptospirillum ferriphilum YSK.</title>
        <authorList>
            <person name="Guo X."/>
            <person name="Yin H."/>
            <person name="Liang Y."/>
            <person name="Hu Q."/>
            <person name="Ma L."/>
            <person name="Xiao Y."/>
            <person name="Zhang X."/>
            <person name="Qiu G."/>
            <person name="Liu X."/>
        </authorList>
    </citation>
    <scope>NUCLEOTIDE SEQUENCE [LARGE SCALE GENOMIC DNA]</scope>
    <source>
        <strain evidence="5">YSK</strain>
    </source>
</reference>
<dbReference type="Gene3D" id="3.40.50.10890">
    <property type="match status" value="1"/>
</dbReference>
<name>A0A059XTD8_9BACT</name>
<evidence type="ECO:0000259" key="3">
    <source>
        <dbReference type="SMART" id="SM01027"/>
    </source>
</evidence>
<dbReference type="HOGENOM" id="CLU_009673_5_2_0"/>
<dbReference type="KEGG" id="lfp:Y981_04480"/>
<feature type="domain" description="Beta-Casp" evidence="3">
    <location>
        <begin position="255"/>
        <end position="381"/>
    </location>
</feature>
<organism evidence="4 5">
    <name type="scientific">Leptospirillum ferriphilum YSK</name>
    <dbReference type="NCBI Taxonomy" id="1441628"/>
    <lineage>
        <taxon>Bacteria</taxon>
        <taxon>Pseudomonadati</taxon>
        <taxon>Nitrospirota</taxon>
        <taxon>Nitrospiria</taxon>
        <taxon>Nitrospirales</taxon>
        <taxon>Nitrospiraceae</taxon>
        <taxon>Leptospirillum</taxon>
    </lineage>
</organism>
<dbReference type="RefSeq" id="WP_014960751.1">
    <property type="nucleotide sequence ID" value="NZ_CP007243.1"/>
</dbReference>
<evidence type="ECO:0000256" key="1">
    <source>
        <dbReference type="ARBA" id="ARBA00022801"/>
    </source>
</evidence>
<proteinExistence type="predicted"/>